<gene>
    <name evidence="1" type="ORF">SDC9_87228</name>
</gene>
<accession>A0A644ZSL1</accession>
<dbReference type="AlphaFoldDB" id="A0A644ZSL1"/>
<reference evidence="1" key="1">
    <citation type="submission" date="2019-08" db="EMBL/GenBank/DDBJ databases">
        <authorList>
            <person name="Kucharzyk K."/>
            <person name="Murdoch R.W."/>
            <person name="Higgins S."/>
            <person name="Loffler F."/>
        </authorList>
    </citation>
    <scope>NUCLEOTIDE SEQUENCE</scope>
</reference>
<evidence type="ECO:0000313" key="1">
    <source>
        <dbReference type="EMBL" id="MPM40584.1"/>
    </source>
</evidence>
<protein>
    <submittedName>
        <fullName evidence="1">Uncharacterized protein</fullName>
    </submittedName>
</protein>
<sequence>MLSAFCKWDSVGHAPVDHLVGGLAADGAGMAQLLLLKGHAAGGYPGLVLHPQLTLQIAAPHGLGKAALGLHEGLDLLQASGGKGVFLQIALGSGVQTVVDVVQRLGNGGLQPLQRDKLLDAVVPPDQNALTLLHVLGADLHPKGNALHLIFGEFPAGRLVGKVALRPIARAGQPGADALGGVDDAGLVLGDGNHHHLHRGDAGRHNQAAVVPVGHDNAADDAGGQAPGGLVGILGLIVLVGAGNVKGPGEAVAKVVAGAGLKGLAVVHHALDGIGGLGPGELLLVGLAAPDDGHGQHVFAEGSVNLQHAFGFLNGLLRRGVHGVALLPEELPVAQEGAGGLFPPEHRAPLVVELGQVPPGVDDFGVMLAEQGLGGGADAQALLQRLAAAEGDPGALGREALHVVLLLLQQRLGNQQGEIDVFVAGLFKPAVQPGLDILPQGVSIGAKDEKPLHAGIFNQLGLLAHVGVPFAEVLLHVGDLFNLLFIVLCHAAFRPFSIKSEHIVCATGGKVKCRIESRPPSHTEQRE</sequence>
<proteinExistence type="predicted"/>
<comment type="caution">
    <text evidence="1">The sequence shown here is derived from an EMBL/GenBank/DDBJ whole genome shotgun (WGS) entry which is preliminary data.</text>
</comment>
<organism evidence="1">
    <name type="scientific">bioreactor metagenome</name>
    <dbReference type="NCBI Taxonomy" id="1076179"/>
    <lineage>
        <taxon>unclassified sequences</taxon>
        <taxon>metagenomes</taxon>
        <taxon>ecological metagenomes</taxon>
    </lineage>
</organism>
<name>A0A644ZSL1_9ZZZZ</name>
<dbReference type="EMBL" id="VSSQ01009053">
    <property type="protein sequence ID" value="MPM40584.1"/>
    <property type="molecule type" value="Genomic_DNA"/>
</dbReference>